<feature type="region of interest" description="Disordered" evidence="1">
    <location>
        <begin position="246"/>
        <end position="365"/>
    </location>
</feature>
<gene>
    <name evidence="2" type="ORF">D0865_13647</name>
</gene>
<feature type="compositionally biased region" description="Basic and acidic residues" evidence="1">
    <location>
        <begin position="574"/>
        <end position="592"/>
    </location>
</feature>
<sequence length="640" mass="71613">MRADDSPRHVSPLLKAAEQDSSDSSLSDDGLADLDSIASIEEVPNPTSSSPSAAEPIEKTNGEESVPYARLSNAVIQQEPAPPRRPQLEHKLTSVACSPDQHPTLKTRKTNHGPTKNGTTGQGRQAQADDDSPPRLRSNSEHRQSQAPLTVLRKRLRSSKLAHKIVKHKRSQRLFPSKGQPSIGDGFEKSELHVGYRIVSHRRRKPFRRDAIVYKQLPIAGGPLPDVMFECSADELNAEESGGLHHVTTRLPSSSTPGGPTSSKSLREETKANFSHGTYLNPSLRTSRPAGKSAAGSCHPSKRRVSFSDRDRFIDAQLSSIKAPPRPRGDPDDDDAEDSADDDEEVESETSKDEEEVVFQTVDPANRIDDELLVDYVESSSTRQELTPSEQPALRFKNSHMERENAVYSSDDEELEGAIEAPGRSRRRSIERMRLMEAEEPIDDFPDTMHAERMSAAVANHYARSTEGRTRRKIQISLGVLETEADRPAGQPRLHRLRSILKSNTPLMPDITYRPDDLEGNTRRNSRHAVNVEDSRYFSQASEILRNPDISNHQILPRRTRSKHFSREDEEQVEGYHDGQLRESRQDAEFGRDPQSSSKPESDLKSLTRQVSRANGTMSRSVRRRSTLGFESPFKIPPIR</sequence>
<feature type="compositionally biased region" description="Polar residues" evidence="1">
    <location>
        <begin position="112"/>
        <end position="125"/>
    </location>
</feature>
<feature type="compositionally biased region" description="Polar residues" evidence="1">
    <location>
        <begin position="607"/>
        <end position="620"/>
    </location>
</feature>
<organism evidence="2 3">
    <name type="scientific">Hortaea werneckii</name>
    <name type="common">Black yeast</name>
    <name type="synonym">Cladosporium werneckii</name>
    <dbReference type="NCBI Taxonomy" id="91943"/>
    <lineage>
        <taxon>Eukaryota</taxon>
        <taxon>Fungi</taxon>
        <taxon>Dikarya</taxon>
        <taxon>Ascomycota</taxon>
        <taxon>Pezizomycotina</taxon>
        <taxon>Dothideomycetes</taxon>
        <taxon>Dothideomycetidae</taxon>
        <taxon>Mycosphaerellales</taxon>
        <taxon>Teratosphaeriaceae</taxon>
        <taxon>Hortaea</taxon>
    </lineage>
</organism>
<reference evidence="2 3" key="1">
    <citation type="journal article" date="2018" name="BMC Genomics">
        <title>Genomic evidence for intraspecific hybridization in a clonal and extremely halotolerant yeast.</title>
        <authorList>
            <person name="Gostincar C."/>
            <person name="Stajich J.E."/>
            <person name="Zupancic J."/>
            <person name="Zalar P."/>
            <person name="Gunde-Cimerman N."/>
        </authorList>
    </citation>
    <scope>NUCLEOTIDE SEQUENCE [LARGE SCALE GENOMIC DNA]</scope>
    <source>
        <strain evidence="2 3">EXF-151</strain>
    </source>
</reference>
<evidence type="ECO:0000313" key="3">
    <source>
        <dbReference type="Proteomes" id="UP000270230"/>
    </source>
</evidence>
<feature type="region of interest" description="Disordered" evidence="1">
    <location>
        <begin position="506"/>
        <end position="640"/>
    </location>
</feature>
<name>A0A3M7B9H5_HORWE</name>
<protein>
    <submittedName>
        <fullName evidence="2">Uncharacterized protein</fullName>
    </submittedName>
</protein>
<feature type="compositionally biased region" description="Low complexity" evidence="1">
    <location>
        <begin position="22"/>
        <end position="36"/>
    </location>
</feature>
<feature type="region of interest" description="Disordered" evidence="1">
    <location>
        <begin position="1"/>
        <end position="149"/>
    </location>
</feature>
<feature type="compositionally biased region" description="Polar residues" evidence="1">
    <location>
        <begin position="272"/>
        <end position="286"/>
    </location>
</feature>
<evidence type="ECO:0000313" key="2">
    <source>
        <dbReference type="EMBL" id="RMY36396.1"/>
    </source>
</evidence>
<feature type="compositionally biased region" description="Basic and acidic residues" evidence="1">
    <location>
        <begin position="513"/>
        <end position="522"/>
    </location>
</feature>
<accession>A0A3M7B9H5</accession>
<comment type="caution">
    <text evidence="2">The sequence shown here is derived from an EMBL/GenBank/DDBJ whole genome shotgun (WGS) entry which is preliminary data.</text>
</comment>
<dbReference type="EMBL" id="QWIN01001798">
    <property type="protein sequence ID" value="RMY36396.1"/>
    <property type="molecule type" value="Genomic_DNA"/>
</dbReference>
<feature type="compositionally biased region" description="Acidic residues" evidence="1">
    <location>
        <begin position="331"/>
        <end position="357"/>
    </location>
</feature>
<feature type="compositionally biased region" description="Low complexity" evidence="1">
    <location>
        <begin position="252"/>
        <end position="263"/>
    </location>
</feature>
<evidence type="ECO:0000256" key="1">
    <source>
        <dbReference type="SAM" id="MobiDB-lite"/>
    </source>
</evidence>
<dbReference type="Proteomes" id="UP000270230">
    <property type="component" value="Unassembled WGS sequence"/>
</dbReference>
<feature type="compositionally biased region" description="Basic and acidic residues" evidence="1">
    <location>
        <begin position="132"/>
        <end position="144"/>
    </location>
</feature>
<dbReference type="VEuPathDB" id="FungiDB:BTJ68_14315"/>
<proteinExistence type="predicted"/>
<dbReference type="OrthoDB" id="3880925at2759"/>
<dbReference type="AlphaFoldDB" id="A0A3M7B9H5"/>